<feature type="non-terminal residue" evidence="1">
    <location>
        <position position="1"/>
    </location>
</feature>
<feature type="non-terminal residue" evidence="1">
    <location>
        <position position="94"/>
    </location>
</feature>
<evidence type="ECO:0000313" key="1">
    <source>
        <dbReference type="EMBL" id="CAG8639212.1"/>
    </source>
</evidence>
<comment type="caution">
    <text evidence="1">The sequence shown here is derived from an EMBL/GenBank/DDBJ whole genome shotgun (WGS) entry which is preliminary data.</text>
</comment>
<name>A0ACA9N719_9GLOM</name>
<organism evidence="1 2">
    <name type="scientific">Scutellospora calospora</name>
    <dbReference type="NCBI Taxonomy" id="85575"/>
    <lineage>
        <taxon>Eukaryota</taxon>
        <taxon>Fungi</taxon>
        <taxon>Fungi incertae sedis</taxon>
        <taxon>Mucoromycota</taxon>
        <taxon>Glomeromycotina</taxon>
        <taxon>Glomeromycetes</taxon>
        <taxon>Diversisporales</taxon>
        <taxon>Gigasporaceae</taxon>
        <taxon>Scutellospora</taxon>
    </lineage>
</organism>
<reference evidence="1" key="1">
    <citation type="submission" date="2021-06" db="EMBL/GenBank/DDBJ databases">
        <authorList>
            <person name="Kallberg Y."/>
            <person name="Tangrot J."/>
            <person name="Rosling A."/>
        </authorList>
    </citation>
    <scope>NUCLEOTIDE SEQUENCE</scope>
    <source>
        <strain evidence="1">AU212A</strain>
    </source>
</reference>
<proteinExistence type="predicted"/>
<evidence type="ECO:0000313" key="2">
    <source>
        <dbReference type="Proteomes" id="UP000789860"/>
    </source>
</evidence>
<gene>
    <name evidence="1" type="ORF">SCALOS_LOCUS8260</name>
</gene>
<dbReference type="Proteomes" id="UP000789860">
    <property type="component" value="Unassembled WGS sequence"/>
</dbReference>
<dbReference type="EMBL" id="CAJVPM010021246">
    <property type="protein sequence ID" value="CAG8639212.1"/>
    <property type="molecule type" value="Genomic_DNA"/>
</dbReference>
<sequence length="94" mass="11074">EFEQVIKNYTNIVEFNNNIFNNESKKTDADYVSNIENLDNLLQFNKEDLDIKKILDLNNFLDENIQEQINSNAELEPEDDELDYGIKEIINISM</sequence>
<accession>A0ACA9N719</accession>
<protein>
    <submittedName>
        <fullName evidence="1">974_t:CDS:1</fullName>
    </submittedName>
</protein>
<keyword evidence="2" id="KW-1185">Reference proteome</keyword>